<dbReference type="Gene3D" id="3.40.50.2300">
    <property type="match status" value="2"/>
</dbReference>
<sequence length="933" mass="103743">MCQIVREFIRVVYDHDRPSDEEKLLSQALDRANLNASYAGEEGLSNSGSRGLGEDAAGGPRTPHLSLSVVRLDQDDVFRSAKKVCRLLEQGLLAVLGPREPETGSLVHRACSRHQVPHVYLHRGDEVLRHMPADSVSLTLAPAPAELGRALRDLVEAVGWKHFTIICEKPEALVRLRGLLQVSSLGGNSPPVSLHLLPGTADPRPVLREVAEAGERNIVLDVAAQRLADVLRQAQKLGIVTEYHNYIVTTLDLHTVDLSDFQNSGTNLTGFVLLNRELWEESRGIMRGVDPQAGIHPLFSAQRHSRKPIRTDAALTQDALDLLVRATQSMAKDRKLVRPPVVDCQKDPTSRPRFHTQMLVETVKKIPFSGLTGSVWLDSMGRRQNLSLHVVQLKRAGLTSIGTWSASSGLNISQTEKSFQEEVRSALKKKTFRITTILNKPYVMMKQPSNKFKWNDRFEGFCVDLLREMATILGFRYELRLVRDGAYGTRDAQGRWNGMLRELLDREADLAIGDLTITHAREEAVDFTMPFMTLGVSILYRKPQQELSLLFFLSPLSPNLWLCVAGAYVTVSLLLCCLARATSVAASTGRPSSHCCCRQNGVDKKSEEDNDWYTERDCRSAELDFLKQQEAVGAPVHHGRRTFCYGGESGVSKVPDEQQFTLLNSLWYIMSAIMRQGCDTSPRSASTRIIAATWWLFSFVLVSSYTANLASFLTRERLHSPIESVEDLAKQSEVRYGCVRSGSTQEFFKESKHETYERMWHAMTGDLVSSNAEGAARVERGGYAFLMESTSIAYLVQRRCQLTQIGGLLDSKGYGIATPPGSPYRSLLSSAIVRLQESGTLQMLKDRWWKVPEPERRCPESRVSSDQPGSASGLGLPKMGGVFVALLAGLGLACLIAFAEVFFEARSGRRGRLAVPLEDTTTEESRKVDKNIL</sequence>
<dbReference type="AlphaFoldDB" id="A0AAQ4DBD8"/>
<evidence type="ECO:0000256" key="17">
    <source>
        <dbReference type="SAM" id="Phobius"/>
    </source>
</evidence>
<gene>
    <name evidence="20" type="ORF">V5799_028955</name>
</gene>
<dbReference type="GO" id="GO:0007166">
    <property type="term" value="P:cell surface receptor signaling pathway"/>
    <property type="evidence" value="ECO:0007669"/>
    <property type="project" value="UniProtKB-ARBA"/>
</dbReference>
<dbReference type="FunFam" id="3.40.190.10:FF:000001">
    <property type="entry name" value="Glutamate receptor ionotropic, kainate 2"/>
    <property type="match status" value="1"/>
</dbReference>
<dbReference type="SUPFAM" id="SSF53822">
    <property type="entry name" value="Periplasmic binding protein-like I"/>
    <property type="match status" value="1"/>
</dbReference>
<evidence type="ECO:0000259" key="19">
    <source>
        <dbReference type="SMART" id="SM00918"/>
    </source>
</evidence>
<keyword evidence="4 17" id="KW-0812">Transmembrane</keyword>
<comment type="subcellular location">
    <subcellularLocation>
        <location evidence="15">Postsynaptic cell membrane</location>
        <topology evidence="15">Multi-pass membrane protein</topology>
    </subcellularLocation>
</comment>
<keyword evidence="2" id="KW-0813">Transport</keyword>
<comment type="similarity">
    <text evidence="1">Belongs to the glutamate-gated ion channel (TC 1.A.10.1) family.</text>
</comment>
<keyword evidence="5" id="KW-0732">Signal</keyword>
<keyword evidence="11" id="KW-0325">Glycoprotein</keyword>
<dbReference type="FunFam" id="3.40.190.10:FF:000060">
    <property type="entry name" value="Glutamate receptor ionotropic, kainate 1"/>
    <property type="match status" value="1"/>
</dbReference>
<dbReference type="InterPro" id="IPR001320">
    <property type="entry name" value="Iontro_rcpt_C"/>
</dbReference>
<evidence type="ECO:0000256" key="16">
    <source>
        <dbReference type="SAM" id="MobiDB-lite"/>
    </source>
</evidence>
<keyword evidence="12" id="KW-0628">Postsynaptic cell membrane</keyword>
<feature type="region of interest" description="Disordered" evidence="16">
    <location>
        <begin position="40"/>
        <end position="60"/>
    </location>
</feature>
<feature type="domain" description="Ionotropic glutamate receptor C-terminal" evidence="18">
    <location>
        <begin position="431"/>
        <end position="851"/>
    </location>
</feature>
<dbReference type="Pfam" id="PF10613">
    <property type="entry name" value="Lig_chan-Glu_bd"/>
    <property type="match status" value="1"/>
</dbReference>
<dbReference type="EMBL" id="JARKHS020032611">
    <property type="protein sequence ID" value="KAK8759778.1"/>
    <property type="molecule type" value="Genomic_DNA"/>
</dbReference>
<evidence type="ECO:0000256" key="5">
    <source>
        <dbReference type="ARBA" id="ARBA00022729"/>
    </source>
</evidence>
<dbReference type="GO" id="GO:0022824">
    <property type="term" value="F:transmitter-gated monoatomic ion channel activity"/>
    <property type="evidence" value="ECO:0007669"/>
    <property type="project" value="UniProtKB-ARBA"/>
</dbReference>
<dbReference type="Pfam" id="PF00060">
    <property type="entry name" value="Lig_chan"/>
    <property type="match status" value="1"/>
</dbReference>
<dbReference type="Gene3D" id="1.10.287.70">
    <property type="match status" value="1"/>
</dbReference>
<dbReference type="InterPro" id="IPR015683">
    <property type="entry name" value="Ionotropic_Glu_rcpt"/>
</dbReference>
<dbReference type="InterPro" id="IPR001828">
    <property type="entry name" value="ANF_lig-bd_rcpt"/>
</dbReference>
<keyword evidence="14" id="KW-0407">Ion channel</keyword>
<evidence type="ECO:0000256" key="15">
    <source>
        <dbReference type="ARBA" id="ARBA00034104"/>
    </source>
</evidence>
<accession>A0AAQ4DBD8</accession>
<keyword evidence="6 17" id="KW-1133">Transmembrane helix</keyword>
<keyword evidence="13" id="KW-1071">Ligand-gated ion channel</keyword>
<keyword evidence="7" id="KW-0770">Synapse</keyword>
<keyword evidence="9 17" id="KW-0472">Membrane</keyword>
<reference evidence="20 21" key="1">
    <citation type="journal article" date="2023" name="Arcadia Sci">
        <title>De novo assembly of a long-read Amblyomma americanum tick genome.</title>
        <authorList>
            <person name="Chou S."/>
            <person name="Poskanzer K.E."/>
            <person name="Rollins M."/>
            <person name="Thuy-Boun P.S."/>
        </authorList>
    </citation>
    <scope>NUCLEOTIDE SEQUENCE [LARGE SCALE GENOMIC DNA]</scope>
    <source>
        <strain evidence="20">F_SG_1</strain>
        <tissue evidence="20">Salivary glands</tissue>
    </source>
</reference>
<evidence type="ECO:0000256" key="12">
    <source>
        <dbReference type="ARBA" id="ARBA00023257"/>
    </source>
</evidence>
<evidence type="ECO:0000313" key="21">
    <source>
        <dbReference type="Proteomes" id="UP001321473"/>
    </source>
</evidence>
<evidence type="ECO:0000259" key="18">
    <source>
        <dbReference type="SMART" id="SM00079"/>
    </source>
</evidence>
<keyword evidence="10" id="KW-0675">Receptor</keyword>
<keyword evidence="3" id="KW-1003">Cell membrane</keyword>
<dbReference type="SUPFAM" id="SSF53850">
    <property type="entry name" value="Periplasmic binding protein-like II"/>
    <property type="match status" value="1"/>
</dbReference>
<evidence type="ECO:0000313" key="20">
    <source>
        <dbReference type="EMBL" id="KAK8759778.1"/>
    </source>
</evidence>
<dbReference type="SMART" id="SM00918">
    <property type="entry name" value="Lig_chan-Glu_bd"/>
    <property type="match status" value="1"/>
</dbReference>
<keyword evidence="21" id="KW-1185">Reference proteome</keyword>
<dbReference type="SMART" id="SM00079">
    <property type="entry name" value="PBPe"/>
    <property type="match status" value="1"/>
</dbReference>
<name>A0AAQ4DBD8_AMBAM</name>
<comment type="caution">
    <text evidence="20">The sequence shown here is derived from an EMBL/GenBank/DDBJ whole genome shotgun (WGS) entry which is preliminary data.</text>
</comment>
<evidence type="ECO:0000256" key="9">
    <source>
        <dbReference type="ARBA" id="ARBA00023136"/>
    </source>
</evidence>
<evidence type="ECO:0000256" key="10">
    <source>
        <dbReference type="ARBA" id="ARBA00023170"/>
    </source>
</evidence>
<keyword evidence="8" id="KW-0406">Ion transport</keyword>
<evidence type="ECO:0000256" key="3">
    <source>
        <dbReference type="ARBA" id="ARBA00022475"/>
    </source>
</evidence>
<protein>
    <submittedName>
        <fullName evidence="20">Uncharacterized protein</fullName>
    </submittedName>
</protein>
<evidence type="ECO:0000256" key="6">
    <source>
        <dbReference type="ARBA" id="ARBA00022989"/>
    </source>
</evidence>
<dbReference type="InterPro" id="IPR019594">
    <property type="entry name" value="Glu/Gly-bd"/>
</dbReference>
<evidence type="ECO:0000256" key="1">
    <source>
        <dbReference type="ARBA" id="ARBA00008685"/>
    </source>
</evidence>
<organism evidence="20 21">
    <name type="scientific">Amblyomma americanum</name>
    <name type="common">Lone star tick</name>
    <dbReference type="NCBI Taxonomy" id="6943"/>
    <lineage>
        <taxon>Eukaryota</taxon>
        <taxon>Metazoa</taxon>
        <taxon>Ecdysozoa</taxon>
        <taxon>Arthropoda</taxon>
        <taxon>Chelicerata</taxon>
        <taxon>Arachnida</taxon>
        <taxon>Acari</taxon>
        <taxon>Parasitiformes</taxon>
        <taxon>Ixodida</taxon>
        <taxon>Ixodoidea</taxon>
        <taxon>Ixodidae</taxon>
        <taxon>Amblyomminae</taxon>
        <taxon>Amblyomma</taxon>
    </lineage>
</organism>
<evidence type="ECO:0000256" key="14">
    <source>
        <dbReference type="ARBA" id="ARBA00023303"/>
    </source>
</evidence>
<evidence type="ECO:0000256" key="11">
    <source>
        <dbReference type="ARBA" id="ARBA00023180"/>
    </source>
</evidence>
<dbReference type="Gene3D" id="3.40.190.10">
    <property type="entry name" value="Periplasmic binding protein-like II"/>
    <property type="match status" value="1"/>
</dbReference>
<evidence type="ECO:0000256" key="7">
    <source>
        <dbReference type="ARBA" id="ARBA00023018"/>
    </source>
</evidence>
<evidence type="ECO:0000256" key="2">
    <source>
        <dbReference type="ARBA" id="ARBA00022448"/>
    </source>
</evidence>
<feature type="domain" description="Ionotropic glutamate receptor L-glutamate and glycine-binding" evidence="19">
    <location>
        <begin position="441"/>
        <end position="505"/>
    </location>
</feature>
<dbReference type="InterPro" id="IPR028082">
    <property type="entry name" value="Peripla_BP_I"/>
</dbReference>
<evidence type="ECO:0000256" key="13">
    <source>
        <dbReference type="ARBA" id="ARBA00023286"/>
    </source>
</evidence>
<evidence type="ECO:0000256" key="4">
    <source>
        <dbReference type="ARBA" id="ARBA00022692"/>
    </source>
</evidence>
<dbReference type="Proteomes" id="UP001321473">
    <property type="component" value="Unassembled WGS sequence"/>
</dbReference>
<feature type="transmembrane region" description="Helical" evidence="17">
    <location>
        <begin position="882"/>
        <end position="903"/>
    </location>
</feature>
<dbReference type="PANTHER" id="PTHR18966">
    <property type="entry name" value="IONOTROPIC GLUTAMATE RECEPTOR"/>
    <property type="match status" value="1"/>
</dbReference>
<dbReference type="GO" id="GO:0045211">
    <property type="term" value="C:postsynaptic membrane"/>
    <property type="evidence" value="ECO:0007669"/>
    <property type="project" value="UniProtKB-SubCell"/>
</dbReference>
<evidence type="ECO:0000256" key="8">
    <source>
        <dbReference type="ARBA" id="ARBA00023065"/>
    </source>
</evidence>
<proteinExistence type="inferred from homology"/>
<dbReference type="Pfam" id="PF01094">
    <property type="entry name" value="ANF_receptor"/>
    <property type="match status" value="1"/>
</dbReference>